<dbReference type="InterPro" id="IPR013830">
    <property type="entry name" value="SGNH_hydro"/>
</dbReference>
<sequence>MKTIKLTEACLRGAVSIAPTEVGLRPWRLPHHQLNLFASDLVEKAGVAAGVRVALASDSTSMELQVAAAEQDLQVDLVIDDELVGTGTFVAGEESCLFTGMPARMKRVELYLSQQAAVTVKALRIDDGASALPLPNNRPRWVTYGSSITQCVAAESPAQTWPAIVARRKGWDLTCMGYGGQCHLEPMVARVIRDLPADIISMCLGINVMGWGSLNIRTFRSAVIGMVMIIREKHPRTPLFLISPIYCPHRETDGNLVGLNLVTMREEIREAVQILTSYGDEHLAYVDGLDVFGQAFADKLPDDLHPNAEGYKIMADRMLDKLTL</sequence>
<gene>
    <name evidence="3" type="ORF">GC096_11370</name>
</gene>
<dbReference type="RefSeq" id="WP_171630352.1">
    <property type="nucleotide sequence ID" value="NZ_WHNY01000036.1"/>
</dbReference>
<reference evidence="3 4" key="1">
    <citation type="submission" date="2019-10" db="EMBL/GenBank/DDBJ databases">
        <title>Description of Paenibacillus humi sp. nov.</title>
        <authorList>
            <person name="Carlier A."/>
            <person name="Qi S."/>
        </authorList>
    </citation>
    <scope>NUCLEOTIDE SEQUENCE [LARGE SCALE GENOMIC DNA]</scope>
    <source>
        <strain evidence="3 4">LMG 31461</strain>
    </source>
</reference>
<accession>A0ABX1X8H9</accession>
<evidence type="ECO:0000313" key="4">
    <source>
        <dbReference type="Proteomes" id="UP000653578"/>
    </source>
</evidence>
<protein>
    <submittedName>
        <fullName evidence="3">GDSL family lipase</fullName>
    </submittedName>
</protein>
<dbReference type="SUPFAM" id="SSF52266">
    <property type="entry name" value="SGNH hydrolase"/>
    <property type="match status" value="1"/>
</dbReference>
<dbReference type="Proteomes" id="UP000653578">
    <property type="component" value="Unassembled WGS sequence"/>
</dbReference>
<dbReference type="Gene3D" id="3.40.50.1110">
    <property type="entry name" value="SGNH hydrolase"/>
    <property type="match status" value="1"/>
</dbReference>
<dbReference type="InterPro" id="IPR036514">
    <property type="entry name" value="SGNH_hydro_sf"/>
</dbReference>
<evidence type="ECO:0000259" key="2">
    <source>
        <dbReference type="Pfam" id="PF21181"/>
    </source>
</evidence>
<dbReference type="Gene3D" id="2.60.120.260">
    <property type="entry name" value="Galactose-binding domain-like"/>
    <property type="match status" value="1"/>
</dbReference>
<dbReference type="Pfam" id="PF21181">
    <property type="entry name" value="SsfX3_N"/>
    <property type="match status" value="1"/>
</dbReference>
<name>A0ABX1X8H9_9BACL</name>
<feature type="domain" description="SsfX3-like N-terminal" evidence="2">
    <location>
        <begin position="11"/>
        <end position="113"/>
    </location>
</feature>
<dbReference type="Pfam" id="PF14606">
    <property type="entry name" value="Lipase_GDSL_3"/>
    <property type="match status" value="1"/>
</dbReference>
<organism evidence="3 4">
    <name type="scientific">Paenibacillus plantarum</name>
    <dbReference type="NCBI Taxonomy" id="2654975"/>
    <lineage>
        <taxon>Bacteria</taxon>
        <taxon>Bacillati</taxon>
        <taxon>Bacillota</taxon>
        <taxon>Bacilli</taxon>
        <taxon>Bacillales</taxon>
        <taxon>Paenibacillaceae</taxon>
        <taxon>Paenibacillus</taxon>
    </lineage>
</organism>
<comment type="caution">
    <text evidence="3">The sequence shown here is derived from an EMBL/GenBank/DDBJ whole genome shotgun (WGS) entry which is preliminary data.</text>
</comment>
<feature type="domain" description="SGNH hydrolase-type esterase" evidence="1">
    <location>
        <begin position="142"/>
        <end position="319"/>
    </location>
</feature>
<evidence type="ECO:0000313" key="3">
    <source>
        <dbReference type="EMBL" id="NOU64629.1"/>
    </source>
</evidence>
<proteinExistence type="predicted"/>
<keyword evidence="4" id="KW-1185">Reference proteome</keyword>
<dbReference type="InterPro" id="IPR048977">
    <property type="entry name" value="SsfX3-like_N"/>
</dbReference>
<evidence type="ECO:0000259" key="1">
    <source>
        <dbReference type="Pfam" id="PF14606"/>
    </source>
</evidence>
<dbReference type="EMBL" id="WHNY01000036">
    <property type="protein sequence ID" value="NOU64629.1"/>
    <property type="molecule type" value="Genomic_DNA"/>
</dbReference>